<dbReference type="PANTHER" id="PTHR24201">
    <property type="entry name" value="ANK_REP_REGION DOMAIN-CONTAINING PROTEIN"/>
    <property type="match status" value="1"/>
</dbReference>
<feature type="repeat" description="ANK" evidence="3">
    <location>
        <begin position="157"/>
        <end position="189"/>
    </location>
</feature>
<evidence type="ECO:0000256" key="2">
    <source>
        <dbReference type="ARBA" id="ARBA00023043"/>
    </source>
</evidence>
<dbReference type="Pfam" id="PF00023">
    <property type="entry name" value="Ank"/>
    <property type="match status" value="1"/>
</dbReference>
<evidence type="ECO:0000256" key="1">
    <source>
        <dbReference type="ARBA" id="ARBA00022737"/>
    </source>
</evidence>
<feature type="repeat" description="ANK" evidence="3">
    <location>
        <begin position="123"/>
        <end position="155"/>
    </location>
</feature>
<comment type="caution">
    <text evidence="5">The sequence shown here is derived from an EMBL/GenBank/DDBJ whole genome shotgun (WGS) entry which is preliminary data.</text>
</comment>
<feature type="repeat" description="ANK" evidence="3">
    <location>
        <begin position="190"/>
        <end position="222"/>
    </location>
</feature>
<name>A0ABQ2EQK3_9GAMM</name>
<keyword evidence="2 3" id="KW-0040">ANK repeat</keyword>
<keyword evidence="1" id="KW-0677">Repeat</keyword>
<sequence length="265" mass="27881">MVAMPDAAPARTPAAPPSWTARHCVRALLAASLMLASTAGCARQGTDVTPGQAFENPGNAQLAAAVTGGDETLARELIAAGANPNALDEQGQPLLQWAMKRGDRDAFRLLLALGADPAQGNRDGRTALHLAAMGKSEGWLDALLEHGMSPDTPNTVTGATPLYDALRADSEDNIDVLLRAGARLDVADRNGTTPLHQAALVKDSAAVLRFLEGGADPRATDRTGATFQDYLYRGDPKLLNAATRRHLEKIDAWLQAKGIAVQPRG</sequence>
<dbReference type="Proteomes" id="UP000599009">
    <property type="component" value="Unassembled WGS sequence"/>
</dbReference>
<dbReference type="PROSITE" id="PS50297">
    <property type="entry name" value="ANK_REP_REGION"/>
    <property type="match status" value="3"/>
</dbReference>
<dbReference type="Gene3D" id="1.25.40.20">
    <property type="entry name" value="Ankyrin repeat-containing domain"/>
    <property type="match status" value="1"/>
</dbReference>
<dbReference type="InterPro" id="IPR002110">
    <property type="entry name" value="Ankyrin_rpt"/>
</dbReference>
<feature type="chain" id="PRO_5046417477" description="Ankyrin repeat domain-containing protein" evidence="4">
    <location>
        <begin position="43"/>
        <end position="265"/>
    </location>
</feature>
<protein>
    <recommendedName>
        <fullName evidence="7">Ankyrin repeat domain-containing protein</fullName>
    </recommendedName>
</protein>
<evidence type="ECO:0000256" key="4">
    <source>
        <dbReference type="SAM" id="SignalP"/>
    </source>
</evidence>
<dbReference type="Pfam" id="PF12796">
    <property type="entry name" value="Ank_2"/>
    <property type="match status" value="1"/>
</dbReference>
<evidence type="ECO:0000313" key="5">
    <source>
        <dbReference type="EMBL" id="GGK16419.1"/>
    </source>
</evidence>
<evidence type="ECO:0000256" key="3">
    <source>
        <dbReference type="PROSITE-ProRule" id="PRU00023"/>
    </source>
</evidence>
<organism evidence="5 6">
    <name type="scientific">Luteimonas terricola</name>
    <dbReference type="NCBI Taxonomy" id="645597"/>
    <lineage>
        <taxon>Bacteria</taxon>
        <taxon>Pseudomonadati</taxon>
        <taxon>Pseudomonadota</taxon>
        <taxon>Gammaproteobacteria</taxon>
        <taxon>Lysobacterales</taxon>
        <taxon>Lysobacteraceae</taxon>
        <taxon>Luteimonas</taxon>
    </lineage>
</organism>
<keyword evidence="6" id="KW-1185">Reference proteome</keyword>
<evidence type="ECO:0008006" key="7">
    <source>
        <dbReference type="Google" id="ProtNLM"/>
    </source>
</evidence>
<dbReference type="PROSITE" id="PS50088">
    <property type="entry name" value="ANK_REPEAT"/>
    <property type="match status" value="5"/>
</dbReference>
<feature type="signal peptide" evidence="4">
    <location>
        <begin position="1"/>
        <end position="42"/>
    </location>
</feature>
<keyword evidence="4" id="KW-0732">Signal</keyword>
<gene>
    <name evidence="5" type="ORF">GCM10011394_27070</name>
</gene>
<dbReference type="InterPro" id="IPR036770">
    <property type="entry name" value="Ankyrin_rpt-contain_sf"/>
</dbReference>
<dbReference type="SMART" id="SM00248">
    <property type="entry name" value="ANK"/>
    <property type="match status" value="5"/>
</dbReference>
<feature type="repeat" description="ANK" evidence="3">
    <location>
        <begin position="90"/>
        <end position="122"/>
    </location>
</feature>
<dbReference type="InterPro" id="IPR050776">
    <property type="entry name" value="Ank_Repeat/CDKN_Inhibitor"/>
</dbReference>
<feature type="repeat" description="ANK" evidence="3">
    <location>
        <begin position="57"/>
        <end position="89"/>
    </location>
</feature>
<reference evidence="6" key="1">
    <citation type="journal article" date="2019" name="Int. J. Syst. Evol. Microbiol.">
        <title>The Global Catalogue of Microorganisms (GCM) 10K type strain sequencing project: providing services to taxonomists for standard genome sequencing and annotation.</title>
        <authorList>
            <consortium name="The Broad Institute Genomics Platform"/>
            <consortium name="The Broad Institute Genome Sequencing Center for Infectious Disease"/>
            <person name="Wu L."/>
            <person name="Ma J."/>
        </authorList>
    </citation>
    <scope>NUCLEOTIDE SEQUENCE [LARGE SCALE GENOMIC DNA]</scope>
    <source>
        <strain evidence="6">CGMCC 1.8985</strain>
    </source>
</reference>
<dbReference type="EMBL" id="BMME01000002">
    <property type="protein sequence ID" value="GGK16419.1"/>
    <property type="molecule type" value="Genomic_DNA"/>
</dbReference>
<dbReference type="SUPFAM" id="SSF48403">
    <property type="entry name" value="Ankyrin repeat"/>
    <property type="match status" value="1"/>
</dbReference>
<proteinExistence type="predicted"/>
<accession>A0ABQ2EQK3</accession>
<evidence type="ECO:0000313" key="6">
    <source>
        <dbReference type="Proteomes" id="UP000599009"/>
    </source>
</evidence>